<dbReference type="Proteomes" id="UP001055879">
    <property type="component" value="Linkage Group LG06"/>
</dbReference>
<name>A0ACB9BD85_ARCLA</name>
<proteinExistence type="predicted"/>
<sequence length="87" mass="10313">MNLWLLFMQGHNYFEIDLDIHRFNYISWKVLDAFRDQLKHGILNLGLTIQAQHPEELPEQVLCCVRLNKIDFSNHGQIPRILIPTND</sequence>
<accession>A0ACB9BD85</accession>
<organism evidence="1 2">
    <name type="scientific">Arctium lappa</name>
    <name type="common">Greater burdock</name>
    <name type="synonym">Lappa major</name>
    <dbReference type="NCBI Taxonomy" id="4217"/>
    <lineage>
        <taxon>Eukaryota</taxon>
        <taxon>Viridiplantae</taxon>
        <taxon>Streptophyta</taxon>
        <taxon>Embryophyta</taxon>
        <taxon>Tracheophyta</taxon>
        <taxon>Spermatophyta</taxon>
        <taxon>Magnoliopsida</taxon>
        <taxon>eudicotyledons</taxon>
        <taxon>Gunneridae</taxon>
        <taxon>Pentapetalae</taxon>
        <taxon>asterids</taxon>
        <taxon>campanulids</taxon>
        <taxon>Asterales</taxon>
        <taxon>Asteraceae</taxon>
        <taxon>Carduoideae</taxon>
        <taxon>Cardueae</taxon>
        <taxon>Arctiinae</taxon>
        <taxon>Arctium</taxon>
    </lineage>
</organism>
<comment type="caution">
    <text evidence="1">The sequence shown here is derived from an EMBL/GenBank/DDBJ whole genome shotgun (WGS) entry which is preliminary data.</text>
</comment>
<keyword evidence="2" id="KW-1185">Reference proteome</keyword>
<reference evidence="1 2" key="2">
    <citation type="journal article" date="2022" name="Mol. Ecol. Resour.">
        <title>The genomes of chicory, endive, great burdock and yacon provide insights into Asteraceae paleo-polyploidization history and plant inulin production.</title>
        <authorList>
            <person name="Fan W."/>
            <person name="Wang S."/>
            <person name="Wang H."/>
            <person name="Wang A."/>
            <person name="Jiang F."/>
            <person name="Liu H."/>
            <person name="Zhao H."/>
            <person name="Xu D."/>
            <person name="Zhang Y."/>
        </authorList>
    </citation>
    <scope>NUCLEOTIDE SEQUENCE [LARGE SCALE GENOMIC DNA]</scope>
    <source>
        <strain evidence="2">cv. Niubang</strain>
    </source>
</reference>
<reference evidence="2" key="1">
    <citation type="journal article" date="2022" name="Mol. Ecol. Resour.">
        <title>The genomes of chicory, endive, great burdock and yacon provide insights into Asteraceae palaeo-polyploidization history and plant inulin production.</title>
        <authorList>
            <person name="Fan W."/>
            <person name="Wang S."/>
            <person name="Wang H."/>
            <person name="Wang A."/>
            <person name="Jiang F."/>
            <person name="Liu H."/>
            <person name="Zhao H."/>
            <person name="Xu D."/>
            <person name="Zhang Y."/>
        </authorList>
    </citation>
    <scope>NUCLEOTIDE SEQUENCE [LARGE SCALE GENOMIC DNA]</scope>
    <source>
        <strain evidence="2">cv. Niubang</strain>
    </source>
</reference>
<gene>
    <name evidence="1" type="ORF">L6452_21114</name>
</gene>
<evidence type="ECO:0000313" key="2">
    <source>
        <dbReference type="Proteomes" id="UP001055879"/>
    </source>
</evidence>
<evidence type="ECO:0000313" key="1">
    <source>
        <dbReference type="EMBL" id="KAI3720201.1"/>
    </source>
</evidence>
<dbReference type="EMBL" id="CM042052">
    <property type="protein sequence ID" value="KAI3720201.1"/>
    <property type="molecule type" value="Genomic_DNA"/>
</dbReference>
<protein>
    <submittedName>
        <fullName evidence="1">Uncharacterized protein</fullName>
    </submittedName>
</protein>